<dbReference type="RefSeq" id="WP_175192895.1">
    <property type="nucleotide sequence ID" value="NZ_CADIJO010000009.1"/>
</dbReference>
<feature type="transmembrane region" description="Helical" evidence="6">
    <location>
        <begin position="368"/>
        <end position="387"/>
    </location>
</feature>
<dbReference type="InterPro" id="IPR011701">
    <property type="entry name" value="MFS"/>
</dbReference>
<feature type="transmembrane region" description="Helical" evidence="6">
    <location>
        <begin position="407"/>
        <end position="425"/>
    </location>
</feature>
<gene>
    <name evidence="8" type="primary">ttuB_1</name>
    <name evidence="8" type="ORF">LMG3458_03087</name>
</gene>
<feature type="transmembrane region" description="Helical" evidence="6">
    <location>
        <begin position="54"/>
        <end position="75"/>
    </location>
</feature>
<proteinExistence type="predicted"/>
<keyword evidence="3 6" id="KW-0812">Transmembrane</keyword>
<reference evidence="8 9" key="1">
    <citation type="submission" date="2020-04" db="EMBL/GenBank/DDBJ databases">
        <authorList>
            <person name="De Canck E."/>
        </authorList>
    </citation>
    <scope>NUCLEOTIDE SEQUENCE [LARGE SCALE GENOMIC DNA]</scope>
    <source>
        <strain evidence="8 9">LMG 3458</strain>
    </source>
</reference>
<evidence type="ECO:0000256" key="6">
    <source>
        <dbReference type="SAM" id="Phobius"/>
    </source>
</evidence>
<sequence length="440" mass="46746">MTTLVNAAGADQAVAGFRSRVLPLLFAGYLLNFIDRTNISYAQLQMGSDIGLSLAAYGFGAGLFFFGYACVCVPANLALQRVGIQRWLAFVFLSWGLVACLMSTVQGEKSFYAMRFLLGLTEGGFIPAVNFYITSWIPPRYRSRLNSVFIMALPVAMIIGGPLAGGLMGINAGMAGWRWLFLLEGLPTVLLGLAVLRYLPATPADARWLNDAQRQSLQAVMASETAGSAPAAQASWRHGFQVFRQPLLWGLLLILLIAYAATFALAYFLPLILKNLYHITPLQIGSALMIPNLVAAVFSYLVGRSSERSGDVRWHLAAVCLAGAGGFLLLPSAAVASIAAFLAVVSLITGYTIAYYGPLNAAIQNRIGAHAGPLALVTSIGALGGFFGPTLTGWVMQQTGGEWQLAAWIFALTTLASAALAVICVRNARAGVKPLAASKA</sequence>
<dbReference type="Proteomes" id="UP000494111">
    <property type="component" value="Unassembled WGS sequence"/>
</dbReference>
<name>A0A6S7A300_9BURK</name>
<feature type="transmembrane region" description="Helical" evidence="6">
    <location>
        <begin position="145"/>
        <end position="170"/>
    </location>
</feature>
<organism evidence="8 9">
    <name type="scientific">Achromobacter deleyi</name>
    <dbReference type="NCBI Taxonomy" id="1353891"/>
    <lineage>
        <taxon>Bacteria</taxon>
        <taxon>Pseudomonadati</taxon>
        <taxon>Pseudomonadota</taxon>
        <taxon>Betaproteobacteria</taxon>
        <taxon>Burkholderiales</taxon>
        <taxon>Alcaligenaceae</taxon>
        <taxon>Achromobacter</taxon>
    </lineage>
</organism>
<dbReference type="Gene3D" id="1.20.1250.20">
    <property type="entry name" value="MFS general substrate transporter like domains"/>
    <property type="match status" value="2"/>
</dbReference>
<dbReference type="InterPro" id="IPR020846">
    <property type="entry name" value="MFS_dom"/>
</dbReference>
<evidence type="ECO:0000259" key="7">
    <source>
        <dbReference type="PROSITE" id="PS50850"/>
    </source>
</evidence>
<feature type="transmembrane region" description="Helical" evidence="6">
    <location>
        <begin position="281"/>
        <end position="302"/>
    </location>
</feature>
<dbReference type="EMBL" id="CADIJO010000009">
    <property type="protein sequence ID" value="CAB3708707.1"/>
    <property type="molecule type" value="Genomic_DNA"/>
</dbReference>
<evidence type="ECO:0000313" key="8">
    <source>
        <dbReference type="EMBL" id="CAB3708707.1"/>
    </source>
</evidence>
<protein>
    <submittedName>
        <fullName evidence="8">Tartrate transporter</fullName>
    </submittedName>
</protein>
<evidence type="ECO:0000313" key="9">
    <source>
        <dbReference type="Proteomes" id="UP000494111"/>
    </source>
</evidence>
<feature type="transmembrane region" description="Helical" evidence="6">
    <location>
        <begin position="176"/>
        <end position="199"/>
    </location>
</feature>
<keyword evidence="4 6" id="KW-1133">Transmembrane helix</keyword>
<dbReference type="SUPFAM" id="SSF103473">
    <property type="entry name" value="MFS general substrate transporter"/>
    <property type="match status" value="1"/>
</dbReference>
<evidence type="ECO:0000256" key="3">
    <source>
        <dbReference type="ARBA" id="ARBA00022692"/>
    </source>
</evidence>
<dbReference type="Pfam" id="PF07690">
    <property type="entry name" value="MFS_1"/>
    <property type="match status" value="1"/>
</dbReference>
<keyword evidence="5 6" id="KW-0472">Membrane</keyword>
<comment type="subcellular location">
    <subcellularLocation>
        <location evidence="1">Membrane</location>
        <topology evidence="1">Multi-pass membrane protein</topology>
    </subcellularLocation>
</comment>
<dbReference type="PANTHER" id="PTHR43791">
    <property type="entry name" value="PERMEASE-RELATED"/>
    <property type="match status" value="1"/>
</dbReference>
<dbReference type="PROSITE" id="PS50850">
    <property type="entry name" value="MFS"/>
    <property type="match status" value="1"/>
</dbReference>
<feature type="transmembrane region" description="Helical" evidence="6">
    <location>
        <begin position="247"/>
        <end position="269"/>
    </location>
</feature>
<dbReference type="InterPro" id="IPR036259">
    <property type="entry name" value="MFS_trans_sf"/>
</dbReference>
<dbReference type="PANTHER" id="PTHR43791:SF36">
    <property type="entry name" value="TRANSPORTER, PUTATIVE (AFU_ORTHOLOGUE AFUA_6G08340)-RELATED"/>
    <property type="match status" value="1"/>
</dbReference>
<evidence type="ECO:0000256" key="2">
    <source>
        <dbReference type="ARBA" id="ARBA00022448"/>
    </source>
</evidence>
<feature type="domain" description="Major facilitator superfamily (MFS) profile" evidence="7">
    <location>
        <begin position="21"/>
        <end position="429"/>
    </location>
</feature>
<evidence type="ECO:0000256" key="1">
    <source>
        <dbReference type="ARBA" id="ARBA00004141"/>
    </source>
</evidence>
<feature type="transmembrane region" description="Helical" evidence="6">
    <location>
        <begin position="336"/>
        <end position="356"/>
    </location>
</feature>
<dbReference type="AlphaFoldDB" id="A0A6S7A300"/>
<accession>A0A6S7A300</accession>
<keyword evidence="2" id="KW-0813">Transport</keyword>
<feature type="transmembrane region" description="Helical" evidence="6">
    <location>
        <begin position="87"/>
        <end position="105"/>
    </location>
</feature>
<dbReference type="FunFam" id="1.20.1250.20:FF:000018">
    <property type="entry name" value="MFS transporter permease"/>
    <property type="match status" value="1"/>
</dbReference>
<feature type="transmembrane region" description="Helical" evidence="6">
    <location>
        <begin position="314"/>
        <end position="330"/>
    </location>
</feature>
<dbReference type="GO" id="GO:0016020">
    <property type="term" value="C:membrane"/>
    <property type="evidence" value="ECO:0007669"/>
    <property type="project" value="UniProtKB-SubCell"/>
</dbReference>
<feature type="transmembrane region" description="Helical" evidence="6">
    <location>
        <begin position="111"/>
        <end position="133"/>
    </location>
</feature>
<evidence type="ECO:0000256" key="5">
    <source>
        <dbReference type="ARBA" id="ARBA00023136"/>
    </source>
</evidence>
<evidence type="ECO:0000256" key="4">
    <source>
        <dbReference type="ARBA" id="ARBA00022989"/>
    </source>
</evidence>
<dbReference type="GO" id="GO:0022857">
    <property type="term" value="F:transmembrane transporter activity"/>
    <property type="evidence" value="ECO:0007669"/>
    <property type="project" value="InterPro"/>
</dbReference>